<evidence type="ECO:0000313" key="2">
    <source>
        <dbReference type="EMBL" id="SSX35966.1"/>
    </source>
</evidence>
<protein>
    <submittedName>
        <fullName evidence="2">CSON011795 protein</fullName>
    </submittedName>
</protein>
<sequence>MAHSSSNITPQPTQPSCNGTAMSAYLINGSQIGFIIKYIKKTHDNRKSLQIIIKALNFSRVVMLKIYGAAQTQSHQETQMQNQEKFTTTAMAKPKSTSTTTTTTNAPSTACPKTEMNISVASASKIVHYFNGHKIKSSILIFIIMIIMNF</sequence>
<dbReference type="AlphaFoldDB" id="A0A336N0G8"/>
<dbReference type="EMBL" id="UFQT01005271">
    <property type="protein sequence ID" value="SSX35966.1"/>
    <property type="molecule type" value="Genomic_DNA"/>
</dbReference>
<organism evidence="2">
    <name type="scientific">Culicoides sonorensis</name>
    <name type="common">Biting midge</name>
    <dbReference type="NCBI Taxonomy" id="179676"/>
    <lineage>
        <taxon>Eukaryota</taxon>
        <taxon>Metazoa</taxon>
        <taxon>Ecdysozoa</taxon>
        <taxon>Arthropoda</taxon>
        <taxon>Hexapoda</taxon>
        <taxon>Insecta</taxon>
        <taxon>Pterygota</taxon>
        <taxon>Neoptera</taxon>
        <taxon>Endopterygota</taxon>
        <taxon>Diptera</taxon>
        <taxon>Nematocera</taxon>
        <taxon>Chironomoidea</taxon>
        <taxon>Ceratopogonidae</taxon>
        <taxon>Ceratopogoninae</taxon>
        <taxon>Culicoides</taxon>
        <taxon>Monoculicoides</taxon>
    </lineage>
</organism>
<gene>
    <name evidence="2" type="primary">CSON011795</name>
</gene>
<evidence type="ECO:0000256" key="1">
    <source>
        <dbReference type="SAM" id="MobiDB-lite"/>
    </source>
</evidence>
<accession>A0A336N0G8</accession>
<dbReference type="VEuPathDB" id="VectorBase:CSON011795"/>
<feature type="region of interest" description="Disordered" evidence="1">
    <location>
        <begin position="88"/>
        <end position="108"/>
    </location>
</feature>
<proteinExistence type="predicted"/>
<reference evidence="2" key="1">
    <citation type="submission" date="2018-07" db="EMBL/GenBank/DDBJ databases">
        <authorList>
            <person name="Quirk P.G."/>
            <person name="Krulwich T.A."/>
        </authorList>
    </citation>
    <scope>NUCLEOTIDE SEQUENCE</scope>
</reference>
<name>A0A336N0G8_CULSO</name>